<gene>
    <name evidence="4" type="ORF">SJ05684_c35620</name>
</gene>
<feature type="domain" description="HTH araC/xylS-type" evidence="3">
    <location>
        <begin position="218"/>
        <end position="317"/>
    </location>
</feature>
<dbReference type="PROSITE" id="PS01124">
    <property type="entry name" value="HTH_ARAC_FAMILY_2"/>
    <property type="match status" value="1"/>
</dbReference>
<dbReference type="STRING" id="716928.GCA_000261485_01585"/>
<keyword evidence="2" id="KW-0804">Transcription</keyword>
<dbReference type="InterPro" id="IPR009057">
    <property type="entry name" value="Homeodomain-like_sf"/>
</dbReference>
<proteinExistence type="predicted"/>
<evidence type="ECO:0000256" key="2">
    <source>
        <dbReference type="ARBA" id="ARBA00023163"/>
    </source>
</evidence>
<dbReference type="AlphaFoldDB" id="A0A249PGX8"/>
<dbReference type="Proteomes" id="UP000217211">
    <property type="component" value="Chromosome"/>
</dbReference>
<sequence>MNSNGAMAFDAGTLSADHMVELLSRHYSNIELKPHSAQLKLATAGLLGRIGELRYDFADTSGGFDIVPVEGEFALFTFPEAGGMLLETESGLWETGSSEAVASNGGHVRRYGFPGQRKHTNLAFQPEILQTRLSVLFETPVREPIEFATVVPSDAKRFASMTWLLQGLKNPEFASLDNMAAARSFSHLVQDMILEFWPHNHSHLFERRLATPSRRQVKAAINYIHEHAQEAPSTVEVAQASGVSLRTLQQAFRDATGKTILEYTRDVRLQRAKDDLLKHHDEPLAEIARRWGFSNVGRFSRQFFEAFGEMPSHMRRR</sequence>
<dbReference type="Gene3D" id="1.10.10.60">
    <property type="entry name" value="Homeodomain-like"/>
    <property type="match status" value="1"/>
</dbReference>
<keyword evidence="1" id="KW-0805">Transcription regulation</keyword>
<dbReference type="EMBL" id="CP023067">
    <property type="protein sequence ID" value="ASY64977.1"/>
    <property type="molecule type" value="Genomic_DNA"/>
</dbReference>
<evidence type="ECO:0000259" key="3">
    <source>
        <dbReference type="PROSITE" id="PS01124"/>
    </source>
</evidence>
<organism evidence="4 5">
    <name type="scientific">Sinorhizobium sojae CCBAU 05684</name>
    <dbReference type="NCBI Taxonomy" id="716928"/>
    <lineage>
        <taxon>Bacteria</taxon>
        <taxon>Pseudomonadati</taxon>
        <taxon>Pseudomonadota</taxon>
        <taxon>Alphaproteobacteria</taxon>
        <taxon>Hyphomicrobiales</taxon>
        <taxon>Rhizobiaceae</taxon>
        <taxon>Sinorhizobium/Ensifer group</taxon>
        <taxon>Sinorhizobium</taxon>
    </lineage>
</organism>
<dbReference type="OrthoDB" id="7285481at2"/>
<dbReference type="InterPro" id="IPR053142">
    <property type="entry name" value="PchR_regulatory_protein"/>
</dbReference>
<dbReference type="InterPro" id="IPR018060">
    <property type="entry name" value="HTH_AraC"/>
</dbReference>
<accession>A0A249PGX8</accession>
<evidence type="ECO:0000256" key="1">
    <source>
        <dbReference type="ARBA" id="ARBA00023015"/>
    </source>
</evidence>
<dbReference type="eggNOG" id="COG2207">
    <property type="taxonomic scope" value="Bacteria"/>
</dbReference>
<reference evidence="4 5" key="1">
    <citation type="submission" date="2017-08" db="EMBL/GenBank/DDBJ databases">
        <title>Multipartite genome sequences of Sinorhizobium species nodulating soybeans.</title>
        <authorList>
            <person name="Tian C.F."/>
        </authorList>
    </citation>
    <scope>NUCLEOTIDE SEQUENCE [LARGE SCALE GENOMIC DNA]</scope>
    <source>
        <strain evidence="4 5">CCBAU 05684</strain>
    </source>
</reference>
<dbReference type="SMART" id="SM00342">
    <property type="entry name" value="HTH_ARAC"/>
    <property type="match status" value="1"/>
</dbReference>
<dbReference type="GO" id="GO:0003700">
    <property type="term" value="F:DNA-binding transcription factor activity"/>
    <property type="evidence" value="ECO:0007669"/>
    <property type="project" value="InterPro"/>
</dbReference>
<evidence type="ECO:0000313" key="4">
    <source>
        <dbReference type="EMBL" id="ASY64977.1"/>
    </source>
</evidence>
<protein>
    <submittedName>
        <fullName evidence="4">Transcriptional regulator, AraC family</fullName>
    </submittedName>
</protein>
<evidence type="ECO:0000313" key="5">
    <source>
        <dbReference type="Proteomes" id="UP000217211"/>
    </source>
</evidence>
<dbReference type="PANTHER" id="PTHR47893:SF1">
    <property type="entry name" value="REGULATORY PROTEIN PCHR"/>
    <property type="match status" value="1"/>
</dbReference>
<dbReference type="Pfam" id="PF12833">
    <property type="entry name" value="HTH_18"/>
    <property type="match status" value="1"/>
</dbReference>
<dbReference type="KEGG" id="esj:SJ05684_c35620"/>
<dbReference type="PANTHER" id="PTHR47893">
    <property type="entry name" value="REGULATORY PROTEIN PCHR"/>
    <property type="match status" value="1"/>
</dbReference>
<dbReference type="RefSeq" id="WP_050979956.1">
    <property type="nucleotide sequence ID" value="NZ_AJQT01000028.1"/>
</dbReference>
<dbReference type="GO" id="GO:0043565">
    <property type="term" value="F:sequence-specific DNA binding"/>
    <property type="evidence" value="ECO:0007669"/>
    <property type="project" value="InterPro"/>
</dbReference>
<name>A0A249PGX8_9HYPH</name>
<dbReference type="SUPFAM" id="SSF46689">
    <property type="entry name" value="Homeodomain-like"/>
    <property type="match status" value="2"/>
</dbReference>
<keyword evidence="5" id="KW-1185">Reference proteome</keyword>